<accession>A0A1G8E0M0</accession>
<dbReference type="Proteomes" id="UP000183263">
    <property type="component" value="Unassembled WGS sequence"/>
</dbReference>
<evidence type="ECO:0000313" key="2">
    <source>
        <dbReference type="Proteomes" id="UP000183263"/>
    </source>
</evidence>
<proteinExistence type="predicted"/>
<gene>
    <name evidence="1" type="ORF">SAMN05444695_102460</name>
</gene>
<keyword evidence="2" id="KW-1185">Reference proteome</keyword>
<name>A0A1G8E0M0_9NOCA</name>
<protein>
    <submittedName>
        <fullName evidence="1">Uncharacterized protein</fullName>
    </submittedName>
</protein>
<reference evidence="1 2" key="1">
    <citation type="submission" date="2016-10" db="EMBL/GenBank/DDBJ databases">
        <authorList>
            <person name="de Groot N.N."/>
        </authorList>
    </citation>
    <scope>NUCLEOTIDE SEQUENCE [LARGE SCALE GENOMIC DNA]</scope>
    <source>
        <strain evidence="1 2">DSM 44892</strain>
    </source>
</reference>
<dbReference type="OrthoDB" id="2962349at2"/>
<dbReference type="RefSeq" id="WP_072739210.1">
    <property type="nucleotide sequence ID" value="NZ_CP048813.1"/>
</dbReference>
<organism evidence="1 2">
    <name type="scientific">Rhodococcus triatomae</name>
    <dbReference type="NCBI Taxonomy" id="300028"/>
    <lineage>
        <taxon>Bacteria</taxon>
        <taxon>Bacillati</taxon>
        <taxon>Actinomycetota</taxon>
        <taxon>Actinomycetes</taxon>
        <taxon>Mycobacteriales</taxon>
        <taxon>Nocardiaceae</taxon>
        <taxon>Rhodococcus</taxon>
    </lineage>
</organism>
<dbReference type="EMBL" id="FNDN01000002">
    <property type="protein sequence ID" value="SDH63405.1"/>
    <property type="molecule type" value="Genomic_DNA"/>
</dbReference>
<dbReference type="AlphaFoldDB" id="A0A1G8E0M0"/>
<evidence type="ECO:0000313" key="1">
    <source>
        <dbReference type="EMBL" id="SDH63405.1"/>
    </source>
</evidence>
<sequence length="219" mass="23054">MNSTHVRVLFDHIDAQFPERVPPVWSEGWPGESEAALLDAVFSARATYGGEHSGVRAVVGRWRAHRGESVLDDLEMLACRTDGPDALVPLLGNRQRVPGNYSTKAAAAALAARALVDAGCRHSTDIGPTHCAALMSVPGLGARTWELLSAALGILDEAAVARITSFVSDALDEPVDAASASHLLHAVAPALHITVRTLTHAIVRRSARPSARVPGESAA</sequence>